<organism evidence="2 3">
    <name type="scientific">Amycolatopsis dendrobii</name>
    <dbReference type="NCBI Taxonomy" id="2760662"/>
    <lineage>
        <taxon>Bacteria</taxon>
        <taxon>Bacillati</taxon>
        <taxon>Actinomycetota</taxon>
        <taxon>Actinomycetes</taxon>
        <taxon>Pseudonocardiales</taxon>
        <taxon>Pseudonocardiaceae</taxon>
        <taxon>Amycolatopsis</taxon>
    </lineage>
</organism>
<gene>
    <name evidence="2" type="ORF">H4281_12685</name>
</gene>
<feature type="region of interest" description="Disordered" evidence="1">
    <location>
        <begin position="1"/>
        <end position="131"/>
    </location>
</feature>
<dbReference type="RefSeq" id="WP_182891081.1">
    <property type="nucleotide sequence ID" value="NZ_JACGZW010000004.1"/>
</dbReference>
<evidence type="ECO:0000313" key="3">
    <source>
        <dbReference type="Proteomes" id="UP000526734"/>
    </source>
</evidence>
<evidence type="ECO:0008006" key="4">
    <source>
        <dbReference type="Google" id="ProtNLM"/>
    </source>
</evidence>
<feature type="compositionally biased region" description="Basic and acidic residues" evidence="1">
    <location>
        <begin position="78"/>
        <end position="103"/>
    </location>
</feature>
<feature type="region of interest" description="Disordered" evidence="1">
    <location>
        <begin position="201"/>
        <end position="237"/>
    </location>
</feature>
<dbReference type="EMBL" id="JACGZW010000004">
    <property type="protein sequence ID" value="MBB1153991.1"/>
    <property type="molecule type" value="Genomic_DNA"/>
</dbReference>
<protein>
    <recommendedName>
        <fullName evidence="4">Scaffolding protein</fullName>
    </recommendedName>
</protein>
<reference evidence="2 3" key="1">
    <citation type="submission" date="2020-08" db="EMBL/GenBank/DDBJ databases">
        <title>Amycolatopsis sp. nov. DR6-1 isolated from Dendrobium heterocarpum.</title>
        <authorList>
            <person name="Tedsree N."/>
            <person name="Kuncharoen N."/>
            <person name="Likhitwitayawuid K."/>
            <person name="Tanasupawat S."/>
        </authorList>
    </citation>
    <scope>NUCLEOTIDE SEQUENCE [LARGE SCALE GENOMIC DNA]</scope>
    <source>
        <strain evidence="2 3">DR6-1</strain>
    </source>
</reference>
<keyword evidence="3" id="KW-1185">Reference proteome</keyword>
<feature type="compositionally biased region" description="Acidic residues" evidence="1">
    <location>
        <begin position="41"/>
        <end position="64"/>
    </location>
</feature>
<dbReference type="AlphaFoldDB" id="A0A7W3VVU1"/>
<name>A0A7W3VVU1_9PSEU</name>
<evidence type="ECO:0000313" key="2">
    <source>
        <dbReference type="EMBL" id="MBB1153991.1"/>
    </source>
</evidence>
<sequence>MKNTILPVHAVTGLQAVGWRKPRPGETGAQPIWPIAGGSSDNDDSGDDGDDDDAGDGDDDDDAGGDGKDDTDKDEEPDWKAKFEAQKRINRTLERRSKKDKAALDQLRGGKQPAKTDGKDDEPDPEKIRADARAEAQAEALRGRVLDKIEAKASKFADPEDAVAILMKNKDADEFIDDGKIDVEAIKDALEELAEKKPHLLAQGKRFQGGADGGARQSKPGRPKDLSEALARHYSGK</sequence>
<dbReference type="Proteomes" id="UP000526734">
    <property type="component" value="Unassembled WGS sequence"/>
</dbReference>
<comment type="caution">
    <text evidence="2">The sequence shown here is derived from an EMBL/GenBank/DDBJ whole genome shotgun (WGS) entry which is preliminary data.</text>
</comment>
<evidence type="ECO:0000256" key="1">
    <source>
        <dbReference type="SAM" id="MobiDB-lite"/>
    </source>
</evidence>
<feature type="compositionally biased region" description="Basic and acidic residues" evidence="1">
    <location>
        <begin position="222"/>
        <end position="231"/>
    </location>
</feature>
<accession>A0A7W3VVU1</accession>
<proteinExistence type="predicted"/>